<reference evidence="2" key="1">
    <citation type="submission" date="2020-03" db="EMBL/GenBank/DDBJ databases">
        <title>The deep terrestrial virosphere.</title>
        <authorList>
            <person name="Holmfeldt K."/>
            <person name="Nilsson E."/>
            <person name="Simone D."/>
            <person name="Lopez-Fernandez M."/>
            <person name="Wu X."/>
            <person name="de Brujin I."/>
            <person name="Lundin D."/>
            <person name="Andersson A."/>
            <person name="Bertilsson S."/>
            <person name="Dopson M."/>
        </authorList>
    </citation>
    <scope>NUCLEOTIDE SEQUENCE</scope>
    <source>
        <strain evidence="2">MM415A00827</strain>
        <strain evidence="1">MM415B00742</strain>
    </source>
</reference>
<dbReference type="AlphaFoldDB" id="A0A6M3KDE5"/>
<dbReference type="EMBL" id="MT142396">
    <property type="protein sequence ID" value="QJA79832.1"/>
    <property type="molecule type" value="Genomic_DNA"/>
</dbReference>
<name>A0A6M3KDE5_9ZZZZ</name>
<evidence type="ECO:0000313" key="1">
    <source>
        <dbReference type="EMBL" id="QJA62691.1"/>
    </source>
</evidence>
<protein>
    <submittedName>
        <fullName evidence="2">Uncharacterized protein</fullName>
    </submittedName>
</protein>
<dbReference type="EMBL" id="MT141478">
    <property type="protein sequence ID" value="QJA62691.1"/>
    <property type="molecule type" value="Genomic_DNA"/>
</dbReference>
<evidence type="ECO:0000313" key="2">
    <source>
        <dbReference type="EMBL" id="QJA79832.1"/>
    </source>
</evidence>
<proteinExistence type="predicted"/>
<organism evidence="2">
    <name type="scientific">viral metagenome</name>
    <dbReference type="NCBI Taxonomy" id="1070528"/>
    <lineage>
        <taxon>unclassified sequences</taxon>
        <taxon>metagenomes</taxon>
        <taxon>organismal metagenomes</taxon>
    </lineage>
</organism>
<accession>A0A6M3KDE5</accession>
<sequence length="53" mass="6521">MNEKPIREVWEQYKHLDILLSDEEWMIEPGHHLAPQRKCLYDCWKAIKEANRE</sequence>
<gene>
    <name evidence="2" type="ORF">MM415A00827_0025</name>
    <name evidence="1" type="ORF">MM415B00742_0031</name>
</gene>